<protein>
    <submittedName>
        <fullName evidence="2">Uncharacterized protein</fullName>
    </submittedName>
</protein>
<evidence type="ECO:0000313" key="3">
    <source>
        <dbReference type="Proteomes" id="UP001177003"/>
    </source>
</evidence>
<feature type="region of interest" description="Disordered" evidence="1">
    <location>
        <begin position="1"/>
        <end position="95"/>
    </location>
</feature>
<dbReference type="Proteomes" id="UP001177003">
    <property type="component" value="Chromosome 4"/>
</dbReference>
<evidence type="ECO:0000313" key="2">
    <source>
        <dbReference type="EMBL" id="CAI9280420.1"/>
    </source>
</evidence>
<evidence type="ECO:0000256" key="1">
    <source>
        <dbReference type="SAM" id="MobiDB-lite"/>
    </source>
</evidence>
<keyword evidence="3" id="KW-1185">Reference proteome</keyword>
<dbReference type="AlphaFoldDB" id="A0AA36E3G8"/>
<dbReference type="EMBL" id="OX465080">
    <property type="protein sequence ID" value="CAI9280420.1"/>
    <property type="molecule type" value="Genomic_DNA"/>
</dbReference>
<proteinExistence type="predicted"/>
<reference evidence="2" key="1">
    <citation type="submission" date="2023-04" db="EMBL/GenBank/DDBJ databases">
        <authorList>
            <person name="Vijverberg K."/>
            <person name="Xiong W."/>
            <person name="Schranz E."/>
        </authorList>
    </citation>
    <scope>NUCLEOTIDE SEQUENCE</scope>
</reference>
<feature type="compositionally biased region" description="Basic and acidic residues" evidence="1">
    <location>
        <begin position="86"/>
        <end position="95"/>
    </location>
</feature>
<name>A0AA36E3G8_LACSI</name>
<gene>
    <name evidence="2" type="ORF">LSALG_LOCUS20165</name>
</gene>
<organism evidence="2 3">
    <name type="scientific">Lactuca saligna</name>
    <name type="common">Willowleaf lettuce</name>
    <dbReference type="NCBI Taxonomy" id="75948"/>
    <lineage>
        <taxon>Eukaryota</taxon>
        <taxon>Viridiplantae</taxon>
        <taxon>Streptophyta</taxon>
        <taxon>Embryophyta</taxon>
        <taxon>Tracheophyta</taxon>
        <taxon>Spermatophyta</taxon>
        <taxon>Magnoliopsida</taxon>
        <taxon>eudicotyledons</taxon>
        <taxon>Gunneridae</taxon>
        <taxon>Pentapetalae</taxon>
        <taxon>asterids</taxon>
        <taxon>campanulids</taxon>
        <taxon>Asterales</taxon>
        <taxon>Asteraceae</taxon>
        <taxon>Cichorioideae</taxon>
        <taxon>Cichorieae</taxon>
        <taxon>Lactucinae</taxon>
        <taxon>Lactuca</taxon>
    </lineage>
</organism>
<sequence length="142" mass="15394">MTRKKHEAARGPATSDQLQAKEGSSGGRRGRRNEGVASSDNFRAGEVSRGFARPEKGRCASGSDGADEKEKVEKASVSVVIDEQDGEGRPPSDDCRGFSILEMEIDDLPFCWKTQLPGVSMKIYNTFSLECSFALALCVVFV</sequence>
<accession>A0AA36E3G8</accession>